<protein>
    <recommendedName>
        <fullName evidence="6">Solute carrier family 40 member</fullName>
    </recommendedName>
</protein>
<dbReference type="GO" id="GO:0016020">
    <property type="term" value="C:membrane"/>
    <property type="evidence" value="ECO:0007669"/>
    <property type="project" value="UniProtKB-SubCell"/>
</dbReference>
<name>A0AAW1SMJ3_9CHLO</name>
<evidence type="ECO:0000256" key="1">
    <source>
        <dbReference type="ARBA" id="ARBA00004141"/>
    </source>
</evidence>
<evidence type="ECO:0000256" key="5">
    <source>
        <dbReference type="ARBA" id="ARBA00023136"/>
    </source>
</evidence>
<accession>A0AAW1SMJ3</accession>
<evidence type="ECO:0000256" key="3">
    <source>
        <dbReference type="ARBA" id="ARBA00022692"/>
    </source>
</evidence>
<dbReference type="Proteomes" id="UP001485043">
    <property type="component" value="Unassembled WGS sequence"/>
</dbReference>
<keyword evidence="8" id="KW-1185">Reference proteome</keyword>
<reference evidence="7 8" key="1">
    <citation type="journal article" date="2024" name="Nat. Commun.">
        <title>Phylogenomics reveals the evolutionary origins of lichenization in chlorophyte algae.</title>
        <authorList>
            <person name="Puginier C."/>
            <person name="Libourel C."/>
            <person name="Otte J."/>
            <person name="Skaloud P."/>
            <person name="Haon M."/>
            <person name="Grisel S."/>
            <person name="Petersen M."/>
            <person name="Berrin J.G."/>
            <person name="Delaux P.M."/>
            <person name="Dal Grande F."/>
            <person name="Keller J."/>
        </authorList>
    </citation>
    <scope>NUCLEOTIDE SEQUENCE [LARGE SCALE GENOMIC DNA]</scope>
    <source>
        <strain evidence="7 8">SAG 2523</strain>
    </source>
</reference>
<evidence type="ECO:0000313" key="7">
    <source>
        <dbReference type="EMBL" id="KAK9850117.1"/>
    </source>
</evidence>
<comment type="caution">
    <text evidence="7">The sequence shown here is derived from an EMBL/GenBank/DDBJ whole genome shotgun (WGS) entry which is preliminary data.</text>
</comment>
<gene>
    <name evidence="7" type="ORF">WJX84_000785</name>
</gene>
<dbReference type="InterPro" id="IPR009716">
    <property type="entry name" value="Ferroportin-1"/>
</dbReference>
<dbReference type="GO" id="GO:0005381">
    <property type="term" value="F:iron ion transmembrane transporter activity"/>
    <property type="evidence" value="ECO:0007669"/>
    <property type="project" value="UniProtKB-UniRule"/>
</dbReference>
<dbReference type="PANTHER" id="PTHR11660:SF57">
    <property type="entry name" value="SOLUTE CARRIER FAMILY 40 MEMBER"/>
    <property type="match status" value="1"/>
</dbReference>
<evidence type="ECO:0000256" key="4">
    <source>
        <dbReference type="ARBA" id="ARBA00022989"/>
    </source>
</evidence>
<proteinExistence type="inferred from homology"/>
<dbReference type="PANTHER" id="PTHR11660">
    <property type="entry name" value="SOLUTE CARRIER FAMILY 40 MEMBER"/>
    <property type="match status" value="1"/>
</dbReference>
<comment type="subcellular location">
    <subcellularLocation>
        <location evidence="1 6">Membrane</location>
        <topology evidence="1 6">Multi-pass membrane protein</topology>
    </subcellularLocation>
</comment>
<organism evidence="7 8">
    <name type="scientific">Apatococcus fuscideae</name>
    <dbReference type="NCBI Taxonomy" id="2026836"/>
    <lineage>
        <taxon>Eukaryota</taxon>
        <taxon>Viridiplantae</taxon>
        <taxon>Chlorophyta</taxon>
        <taxon>core chlorophytes</taxon>
        <taxon>Trebouxiophyceae</taxon>
        <taxon>Chlorellales</taxon>
        <taxon>Chlorellaceae</taxon>
        <taxon>Apatococcus</taxon>
    </lineage>
</organism>
<keyword evidence="2 6" id="KW-0813">Transport</keyword>
<sequence>MSPSPSSEDAESLLPHQAAANTGSAVALTALYCSHGLSAWGQRMWEFDVGLVLLQLQPGSLRLVSIFGLADGGLQGLLGGAVGAYIDRRPRLNAARNMYLLQNVAPGGPGGHCIGGKGMDQGAVSRRFQAPEPGQCRHEAY</sequence>
<comment type="function">
    <text evidence="6">May be involved in iron transport and iron homeostasis.</text>
</comment>
<keyword evidence="3" id="KW-0812">Transmembrane</keyword>
<evidence type="ECO:0000313" key="8">
    <source>
        <dbReference type="Proteomes" id="UP001485043"/>
    </source>
</evidence>
<dbReference type="AlphaFoldDB" id="A0AAW1SMJ3"/>
<keyword evidence="6" id="KW-0406">Ion transport</keyword>
<dbReference type="Pfam" id="PF06963">
    <property type="entry name" value="FPN1"/>
    <property type="match status" value="1"/>
</dbReference>
<evidence type="ECO:0000256" key="6">
    <source>
        <dbReference type="RuleBase" id="RU365065"/>
    </source>
</evidence>
<dbReference type="EMBL" id="JALJOV010001301">
    <property type="protein sequence ID" value="KAK9850117.1"/>
    <property type="molecule type" value="Genomic_DNA"/>
</dbReference>
<keyword evidence="4" id="KW-1133">Transmembrane helix</keyword>
<evidence type="ECO:0000256" key="2">
    <source>
        <dbReference type="ARBA" id="ARBA00022448"/>
    </source>
</evidence>
<comment type="similarity">
    <text evidence="6">Belongs to the ferroportin (FP) (TC 2.A.100) family. SLC40A subfamily.</text>
</comment>
<keyword evidence="5" id="KW-0472">Membrane</keyword>